<gene>
    <name evidence="1" type="ORF">BAUCODRAFT_333003</name>
</gene>
<protein>
    <submittedName>
        <fullName evidence="1">Uncharacterized protein</fullName>
    </submittedName>
</protein>
<accession>M2MWP8</accession>
<dbReference type="Proteomes" id="UP000011761">
    <property type="component" value="Unassembled WGS sequence"/>
</dbReference>
<evidence type="ECO:0000313" key="2">
    <source>
        <dbReference type="Proteomes" id="UP000011761"/>
    </source>
</evidence>
<sequence length="109" mass="11880">MRLSLAGGGGWSGQPVFLVGWVSLLMSLYQGSQGLDLFLLNTTFPGEQHSKKVGHASAVCATCTHFLILPRSGTCIETHSTCAVGVYPLLRRGCCSFRRCTWHICIIKH</sequence>
<dbReference type="RefSeq" id="XP_007681918.1">
    <property type="nucleotide sequence ID" value="XM_007683728.1"/>
</dbReference>
<dbReference type="HOGENOM" id="CLU_2183454_0_0_1"/>
<keyword evidence="2" id="KW-1185">Reference proteome</keyword>
<proteinExistence type="predicted"/>
<dbReference type="KEGG" id="bcom:BAUCODRAFT_333003"/>
<organism evidence="1 2">
    <name type="scientific">Baudoinia panamericana (strain UAMH 10762)</name>
    <name type="common">Angels' share fungus</name>
    <name type="synonym">Baudoinia compniacensis (strain UAMH 10762)</name>
    <dbReference type="NCBI Taxonomy" id="717646"/>
    <lineage>
        <taxon>Eukaryota</taxon>
        <taxon>Fungi</taxon>
        <taxon>Dikarya</taxon>
        <taxon>Ascomycota</taxon>
        <taxon>Pezizomycotina</taxon>
        <taxon>Dothideomycetes</taxon>
        <taxon>Dothideomycetidae</taxon>
        <taxon>Mycosphaerellales</taxon>
        <taxon>Teratosphaeriaceae</taxon>
        <taxon>Baudoinia</taxon>
    </lineage>
</organism>
<reference evidence="1 2" key="1">
    <citation type="journal article" date="2012" name="PLoS Pathog.">
        <title>Diverse lifestyles and strategies of plant pathogenesis encoded in the genomes of eighteen Dothideomycetes fungi.</title>
        <authorList>
            <person name="Ohm R.A."/>
            <person name="Feau N."/>
            <person name="Henrissat B."/>
            <person name="Schoch C.L."/>
            <person name="Horwitz B.A."/>
            <person name="Barry K.W."/>
            <person name="Condon B.J."/>
            <person name="Copeland A.C."/>
            <person name="Dhillon B."/>
            <person name="Glaser F."/>
            <person name="Hesse C.N."/>
            <person name="Kosti I."/>
            <person name="LaButti K."/>
            <person name="Lindquist E.A."/>
            <person name="Lucas S."/>
            <person name="Salamov A.A."/>
            <person name="Bradshaw R.E."/>
            <person name="Ciuffetti L."/>
            <person name="Hamelin R.C."/>
            <person name="Kema G.H.J."/>
            <person name="Lawrence C."/>
            <person name="Scott J.A."/>
            <person name="Spatafora J.W."/>
            <person name="Turgeon B.G."/>
            <person name="de Wit P.J.G.M."/>
            <person name="Zhong S."/>
            <person name="Goodwin S.B."/>
            <person name="Grigoriev I.V."/>
        </authorList>
    </citation>
    <scope>NUCLEOTIDE SEQUENCE [LARGE SCALE GENOMIC DNA]</scope>
    <source>
        <strain evidence="1 2">UAMH 10762</strain>
    </source>
</reference>
<name>M2MWP8_BAUPA</name>
<dbReference type="EMBL" id="KB445565">
    <property type="protein sequence ID" value="EMC90999.1"/>
    <property type="molecule type" value="Genomic_DNA"/>
</dbReference>
<evidence type="ECO:0000313" key="1">
    <source>
        <dbReference type="EMBL" id="EMC90999.1"/>
    </source>
</evidence>
<dbReference type="GeneID" id="19112065"/>
<dbReference type="AlphaFoldDB" id="M2MWP8"/>